<dbReference type="InterPro" id="IPR057905">
    <property type="entry name" value="Nal1_N"/>
</dbReference>
<gene>
    <name evidence="2" type="ORF">ADU74_03510</name>
</gene>
<feature type="domain" description="Nal1 N-terminal" evidence="1">
    <location>
        <begin position="30"/>
        <end position="74"/>
    </location>
</feature>
<dbReference type="AlphaFoldDB" id="A0A9Q1V000"/>
<dbReference type="EMBL" id="LGVR01000011">
    <property type="protein sequence ID" value="KOA89635.1"/>
    <property type="molecule type" value="Genomic_DNA"/>
</dbReference>
<name>A0A9Q1V000_CLOBO</name>
<sequence length="308" mass="33571">MYCNCNLIDQKICCICDNEYEYFFSKPNVVGVGLGYKVTKGFYTKDKCIKVFVTRKLPNNQLAPQQLIPTIYKGIKTDIFQSGKLETRSLTNKVRPIIGGYSIGAVGAGSTGTLGCLVTKNNDYFILSNNHVIARWGTVPLNTPILQPGIQDKGNPKTDKVAVLSEYVPIKFQSVFSSPINYVDCAIAKVINKSIASSAIAFIGKPESTIVPRLNAKVQKVGRTTELTIGTVIAINCTVEVICPNNKIAKYKNQISTTAMEKIGDSGSVLLDENKNIMGLLMSGGDSTTTYNPIKLVLDSLKVRIVNK</sequence>
<organism evidence="2 3">
    <name type="scientific">Clostridium botulinum</name>
    <dbReference type="NCBI Taxonomy" id="1491"/>
    <lineage>
        <taxon>Bacteria</taxon>
        <taxon>Bacillati</taxon>
        <taxon>Bacillota</taxon>
        <taxon>Clostridia</taxon>
        <taxon>Eubacteriales</taxon>
        <taxon>Clostridiaceae</taxon>
        <taxon>Clostridium</taxon>
    </lineage>
</organism>
<accession>A0A9Q1V000</accession>
<protein>
    <recommendedName>
        <fullName evidence="1">Nal1 N-terminal domain-containing protein</fullName>
    </recommendedName>
</protein>
<dbReference type="Pfam" id="PF25608">
    <property type="entry name" value="NAL1_N"/>
    <property type="match status" value="1"/>
</dbReference>
<reference evidence="2 3" key="1">
    <citation type="submission" date="2015-07" db="EMBL/GenBank/DDBJ databases">
        <title>Draft genome sequences of 17 French Clostridium botulinum group III.</title>
        <authorList>
            <person name="Woudstra C."/>
            <person name="Le Marechal C."/>
            <person name="Souillard R."/>
            <person name="Bayon-Auboyer M.-H."/>
            <person name="Dessouter D."/>
            <person name="Fach P."/>
        </authorList>
    </citation>
    <scope>NUCLEOTIDE SEQUENCE [LARGE SCALE GENOMIC DNA]</scope>
    <source>
        <strain evidence="2 3">12LNRI-CD</strain>
    </source>
</reference>
<evidence type="ECO:0000313" key="3">
    <source>
        <dbReference type="Proteomes" id="UP000037540"/>
    </source>
</evidence>
<dbReference type="RefSeq" id="WP_019279319.1">
    <property type="nucleotide sequence ID" value="NZ_LGVO01000004.1"/>
</dbReference>
<dbReference type="InterPro" id="IPR009003">
    <property type="entry name" value="Peptidase_S1_PA"/>
</dbReference>
<dbReference type="Proteomes" id="UP000037540">
    <property type="component" value="Unassembled WGS sequence"/>
</dbReference>
<dbReference type="SUPFAM" id="SSF50494">
    <property type="entry name" value="Trypsin-like serine proteases"/>
    <property type="match status" value="1"/>
</dbReference>
<evidence type="ECO:0000313" key="2">
    <source>
        <dbReference type="EMBL" id="KOA89635.1"/>
    </source>
</evidence>
<proteinExistence type="predicted"/>
<dbReference type="Gene3D" id="2.40.10.10">
    <property type="entry name" value="Trypsin-like serine proteases"/>
    <property type="match status" value="1"/>
</dbReference>
<evidence type="ECO:0000259" key="1">
    <source>
        <dbReference type="Pfam" id="PF25608"/>
    </source>
</evidence>
<comment type="caution">
    <text evidence="2">The sequence shown here is derived from an EMBL/GenBank/DDBJ whole genome shotgun (WGS) entry which is preliminary data.</text>
</comment>
<dbReference type="InterPro" id="IPR043504">
    <property type="entry name" value="Peptidase_S1_PA_chymotrypsin"/>
</dbReference>